<reference evidence="8" key="1">
    <citation type="submission" date="2015-03" db="EMBL/GenBank/DDBJ databases">
        <title>Characterization of two novel Thaumarchaeota isolated from the Northern Adriatic Sea.</title>
        <authorList>
            <person name="Bayer B."/>
            <person name="Vojvoda J."/>
            <person name="Offre P."/>
            <person name="Srivastava A."/>
            <person name="Elisabeth N."/>
            <person name="Garcia J.A.L."/>
            <person name="Schleper C."/>
            <person name="Herndl G.J."/>
        </authorList>
    </citation>
    <scope>NUCLEOTIDE SEQUENCE [LARGE SCALE GENOMIC DNA]</scope>
    <source>
        <strain evidence="8">NF5</strain>
    </source>
</reference>
<keyword evidence="4" id="KW-0238">DNA-binding</keyword>
<dbReference type="EMBL" id="CP011070">
    <property type="protein sequence ID" value="AJW70488.1"/>
    <property type="molecule type" value="Genomic_DNA"/>
</dbReference>
<dbReference type="KEGG" id="nin:NADRNF5_0794"/>
<dbReference type="RefSeq" id="WP_048115869.1">
    <property type="nucleotide sequence ID" value="NZ_CP011070.1"/>
</dbReference>
<evidence type="ECO:0000313" key="8">
    <source>
        <dbReference type="Proteomes" id="UP000032408"/>
    </source>
</evidence>
<dbReference type="GO" id="GO:0000976">
    <property type="term" value="F:transcription cis-regulatory region binding"/>
    <property type="evidence" value="ECO:0007669"/>
    <property type="project" value="TreeGrafter"/>
</dbReference>
<evidence type="ECO:0000256" key="3">
    <source>
        <dbReference type="ARBA" id="ARBA00023015"/>
    </source>
</evidence>
<dbReference type="HOGENOM" id="CLU_000445_69_15_2"/>
<dbReference type="GO" id="GO:0032993">
    <property type="term" value="C:protein-DNA complex"/>
    <property type="evidence" value="ECO:0007669"/>
    <property type="project" value="TreeGrafter"/>
</dbReference>
<name>A0A0D5C1Q6_9ARCH</name>
<protein>
    <submittedName>
        <fullName evidence="7">Putative chemotaxis response regulator receiver protein CheY</fullName>
    </submittedName>
</protein>
<evidence type="ECO:0000256" key="4">
    <source>
        <dbReference type="ARBA" id="ARBA00023125"/>
    </source>
</evidence>
<dbReference type="STRING" id="1580092.NADRNF5_0794"/>
<proteinExistence type="predicted"/>
<keyword evidence="5" id="KW-0804">Transcription</keyword>
<dbReference type="GeneID" id="24820024"/>
<feature type="domain" description="Response regulatory" evidence="6">
    <location>
        <begin position="2"/>
        <end position="125"/>
    </location>
</feature>
<evidence type="ECO:0000256" key="1">
    <source>
        <dbReference type="ARBA" id="ARBA00022553"/>
    </source>
</evidence>
<dbReference type="OrthoDB" id="2830at2157"/>
<evidence type="ECO:0000259" key="6">
    <source>
        <dbReference type="PROSITE" id="PS50110"/>
    </source>
</evidence>
<dbReference type="Proteomes" id="UP000032408">
    <property type="component" value="Chromosome"/>
</dbReference>
<dbReference type="GO" id="GO:0000156">
    <property type="term" value="F:phosphorelay response regulator activity"/>
    <property type="evidence" value="ECO:0007669"/>
    <property type="project" value="TreeGrafter"/>
</dbReference>
<keyword evidence="8" id="KW-1185">Reference proteome</keyword>
<dbReference type="PROSITE" id="PS50110">
    <property type="entry name" value="RESPONSE_REGULATORY"/>
    <property type="match status" value="1"/>
</dbReference>
<dbReference type="InterPro" id="IPR011006">
    <property type="entry name" value="CheY-like_superfamily"/>
</dbReference>
<dbReference type="InterPro" id="IPR039420">
    <property type="entry name" value="WalR-like"/>
</dbReference>
<keyword evidence="1" id="KW-0597">Phosphoprotein</keyword>
<evidence type="ECO:0000256" key="2">
    <source>
        <dbReference type="ARBA" id="ARBA00023012"/>
    </source>
</evidence>
<reference evidence="7 8" key="2">
    <citation type="journal article" date="2016" name="ISME J.">
        <title>Physiological and genomic characterization of two novel marine thaumarchaeal strains indicates niche differentiation.</title>
        <authorList>
            <person name="Bayer B."/>
            <person name="Vojvoda J."/>
            <person name="Offre P."/>
            <person name="Alves R.J."/>
            <person name="Elisabeth N.H."/>
            <person name="Garcia J.A."/>
            <person name="Volland J.M."/>
            <person name="Srivastava A."/>
            <person name="Schleper C."/>
            <person name="Herndl G.J."/>
        </authorList>
    </citation>
    <scope>NUCLEOTIDE SEQUENCE [LARGE SCALE GENOMIC DNA]</scope>
    <source>
        <strain evidence="7 8">NF5</strain>
    </source>
</reference>
<sequence length="165" mass="18919">MKILIVEDEIDLLEEYKIFLESNNHTVTLEMNGESGLKTYFSNFDSNSESTPYDIVILDYQLSGKNGMQVASEILAKCPNQRILFASAYVEDTLKESIKTLKQIVELLQKPFGLQKLLNVIEDTTTYDELAKLNVDIKNLKELEPTHAQISTYLEIMKKLHDKLE</sequence>
<keyword evidence="2" id="KW-0902">Two-component regulatory system</keyword>
<dbReference type="AlphaFoldDB" id="A0A0D5C1Q6"/>
<dbReference type="Pfam" id="PF00072">
    <property type="entry name" value="Response_reg"/>
    <property type="match status" value="1"/>
</dbReference>
<dbReference type="SMART" id="SM00448">
    <property type="entry name" value="REC"/>
    <property type="match status" value="1"/>
</dbReference>
<dbReference type="CDD" id="cd00156">
    <property type="entry name" value="REC"/>
    <property type="match status" value="1"/>
</dbReference>
<dbReference type="GO" id="GO:0005829">
    <property type="term" value="C:cytosol"/>
    <property type="evidence" value="ECO:0007669"/>
    <property type="project" value="TreeGrafter"/>
</dbReference>
<keyword evidence="3" id="KW-0805">Transcription regulation</keyword>
<dbReference type="SUPFAM" id="SSF52172">
    <property type="entry name" value="CheY-like"/>
    <property type="match status" value="1"/>
</dbReference>
<dbReference type="PANTHER" id="PTHR48111">
    <property type="entry name" value="REGULATOR OF RPOS"/>
    <property type="match status" value="1"/>
</dbReference>
<dbReference type="GO" id="GO:0006355">
    <property type="term" value="P:regulation of DNA-templated transcription"/>
    <property type="evidence" value="ECO:0007669"/>
    <property type="project" value="TreeGrafter"/>
</dbReference>
<accession>A0A0D5C1Q6</accession>
<dbReference type="Gene3D" id="3.40.50.2300">
    <property type="match status" value="1"/>
</dbReference>
<evidence type="ECO:0000313" key="7">
    <source>
        <dbReference type="EMBL" id="AJW70488.1"/>
    </source>
</evidence>
<dbReference type="PANTHER" id="PTHR48111:SF1">
    <property type="entry name" value="TWO-COMPONENT RESPONSE REGULATOR ORR33"/>
    <property type="match status" value="1"/>
</dbReference>
<gene>
    <name evidence="7" type="primary">cheY</name>
    <name evidence="7" type="ORF">NADRNF5_0794</name>
</gene>
<organism evidence="7 8">
    <name type="scientific">Nitrosopumilus adriaticus</name>
    <dbReference type="NCBI Taxonomy" id="1580092"/>
    <lineage>
        <taxon>Archaea</taxon>
        <taxon>Nitrososphaerota</taxon>
        <taxon>Nitrososphaeria</taxon>
        <taxon>Nitrosopumilales</taxon>
        <taxon>Nitrosopumilaceae</taxon>
        <taxon>Nitrosopumilus</taxon>
    </lineage>
</organism>
<dbReference type="InterPro" id="IPR001789">
    <property type="entry name" value="Sig_transdc_resp-reg_receiver"/>
</dbReference>
<evidence type="ECO:0000256" key="5">
    <source>
        <dbReference type="ARBA" id="ARBA00023163"/>
    </source>
</evidence>